<reference evidence="9 10" key="1">
    <citation type="journal article" date="2018" name="Sci. Data">
        <title>The draft genome sequence of cork oak.</title>
        <authorList>
            <person name="Ramos A.M."/>
            <person name="Usie A."/>
            <person name="Barbosa P."/>
            <person name="Barros P.M."/>
            <person name="Capote T."/>
            <person name="Chaves I."/>
            <person name="Simoes F."/>
            <person name="Abreu I."/>
            <person name="Carrasquinho I."/>
            <person name="Faro C."/>
            <person name="Guimaraes J.B."/>
            <person name="Mendonca D."/>
            <person name="Nobrega F."/>
            <person name="Rodrigues L."/>
            <person name="Saibo N.J.M."/>
            <person name="Varela M.C."/>
            <person name="Egas C."/>
            <person name="Matos J."/>
            <person name="Miguel C.M."/>
            <person name="Oliveira M.M."/>
            <person name="Ricardo C.P."/>
            <person name="Goncalves S."/>
        </authorList>
    </citation>
    <scope>NUCLEOTIDE SEQUENCE [LARGE SCALE GENOMIC DNA]</scope>
    <source>
        <strain evidence="10">cv. HL8</strain>
    </source>
</reference>
<sequence>MCGRTRCTLRADDIPRACYRNNSSVRNLHLDRTRCTLRADDIPRACYRNNSSVRNLHMDRYRPSYNVSPGHHLPVVRREQRSSSSSASASASAAAASESDAVVVHCMKWGLIPSFTKKFDKPDHFKMFNARSESISEKASFRRLIPKNRCLVAVEGFYEWKKDGQKKQPYYIHFKDGRPLVFAALYDAWENSEGEILYTFTILTTSSSSALQWLHDRMPVILVDKVSTDTWLNGSSSSKFDNMLKPYEDVDLVWYPVTPAMGKPSFDGPECINEIKLKIEGSNPITKFFSTKATKKEESSNLEEKNSCAESFKTDPPKRFKKEPETQDNTAFSSFTEKGDQDARSNPISKFFSTKGIKEEESNLEEKKSSAESFMTDPPITNSFKKEPDTEDSKALSFFTGKGDQDSTSSVVHSQDRPAKCQLKRDYEEFNAVSEKNIDETSKLCSTPARKKGNPKDCGDKQPTLFSYFGKS</sequence>
<dbReference type="GO" id="GO:0106300">
    <property type="term" value="P:protein-DNA covalent cross-linking repair"/>
    <property type="evidence" value="ECO:0007669"/>
    <property type="project" value="InterPro"/>
</dbReference>
<evidence type="ECO:0000313" key="10">
    <source>
        <dbReference type="Proteomes" id="UP000237347"/>
    </source>
</evidence>
<evidence type="ECO:0000256" key="4">
    <source>
        <dbReference type="ARBA" id="ARBA00022801"/>
    </source>
</evidence>
<evidence type="ECO:0000256" key="5">
    <source>
        <dbReference type="ARBA" id="ARBA00023124"/>
    </source>
</evidence>
<dbReference type="GO" id="GO:0003697">
    <property type="term" value="F:single-stranded DNA binding"/>
    <property type="evidence" value="ECO:0007669"/>
    <property type="project" value="InterPro"/>
</dbReference>
<comment type="similarity">
    <text evidence="1">Belongs to the SOS response-associated peptidase family.</text>
</comment>
<feature type="compositionally biased region" description="Basic and acidic residues" evidence="8">
    <location>
        <begin position="384"/>
        <end position="394"/>
    </location>
</feature>
<dbReference type="PANTHER" id="PTHR13604">
    <property type="entry name" value="DC12-RELATED"/>
    <property type="match status" value="1"/>
</dbReference>
<organism evidence="9 10">
    <name type="scientific">Quercus suber</name>
    <name type="common">Cork oak</name>
    <dbReference type="NCBI Taxonomy" id="58331"/>
    <lineage>
        <taxon>Eukaryota</taxon>
        <taxon>Viridiplantae</taxon>
        <taxon>Streptophyta</taxon>
        <taxon>Embryophyta</taxon>
        <taxon>Tracheophyta</taxon>
        <taxon>Spermatophyta</taxon>
        <taxon>Magnoliopsida</taxon>
        <taxon>eudicotyledons</taxon>
        <taxon>Gunneridae</taxon>
        <taxon>Pentapetalae</taxon>
        <taxon>rosids</taxon>
        <taxon>fabids</taxon>
        <taxon>Fagales</taxon>
        <taxon>Fagaceae</taxon>
        <taxon>Quercus</taxon>
    </lineage>
</organism>
<dbReference type="InterPro" id="IPR003738">
    <property type="entry name" value="SRAP"/>
</dbReference>
<comment type="caution">
    <text evidence="9">The sequence shown here is derived from an EMBL/GenBank/DDBJ whole genome shotgun (WGS) entry which is preliminary data.</text>
</comment>
<dbReference type="Proteomes" id="UP000237347">
    <property type="component" value="Unassembled WGS sequence"/>
</dbReference>
<evidence type="ECO:0000256" key="3">
    <source>
        <dbReference type="ARBA" id="ARBA00022763"/>
    </source>
</evidence>
<proteinExistence type="inferred from homology"/>
<keyword evidence="6" id="KW-0238">DNA-binding</keyword>
<evidence type="ECO:0000256" key="1">
    <source>
        <dbReference type="ARBA" id="ARBA00008136"/>
    </source>
</evidence>
<evidence type="ECO:0000313" key="9">
    <source>
        <dbReference type="EMBL" id="KAK7847538.1"/>
    </source>
</evidence>
<feature type="region of interest" description="Disordered" evidence="8">
    <location>
        <begin position="438"/>
        <end position="461"/>
    </location>
</feature>
<dbReference type="GO" id="GO:0008233">
    <property type="term" value="F:peptidase activity"/>
    <property type="evidence" value="ECO:0007669"/>
    <property type="project" value="UniProtKB-KW"/>
</dbReference>
<feature type="compositionally biased region" description="Polar residues" evidence="8">
    <location>
        <begin position="327"/>
        <end position="336"/>
    </location>
</feature>
<keyword evidence="10" id="KW-1185">Reference proteome</keyword>
<keyword evidence="2" id="KW-0645">Protease</keyword>
<gene>
    <name evidence="9" type="primary">hmces</name>
    <name evidence="9" type="ORF">CFP56_006510</name>
</gene>
<dbReference type="PANTHER" id="PTHR13604:SF0">
    <property type="entry name" value="ABASIC SITE PROCESSING PROTEIN HMCES"/>
    <property type="match status" value="1"/>
</dbReference>
<dbReference type="AlphaFoldDB" id="A0AAW0L9G8"/>
<evidence type="ECO:0000256" key="7">
    <source>
        <dbReference type="ARBA" id="ARBA00023239"/>
    </source>
</evidence>
<evidence type="ECO:0000256" key="8">
    <source>
        <dbReference type="SAM" id="MobiDB-lite"/>
    </source>
</evidence>
<dbReference type="Pfam" id="PF02586">
    <property type="entry name" value="SRAP"/>
    <property type="match status" value="1"/>
</dbReference>
<keyword evidence="5" id="KW-0190">Covalent protein-DNA linkage</keyword>
<protein>
    <submittedName>
        <fullName evidence="9">Embryonic stem cell-specific 5-hydroxymethylcytosine-binding protein</fullName>
    </submittedName>
</protein>
<feature type="region of interest" description="Disordered" evidence="8">
    <location>
        <begin position="65"/>
        <end position="89"/>
    </location>
</feature>
<dbReference type="GO" id="GO:0006508">
    <property type="term" value="P:proteolysis"/>
    <property type="evidence" value="ECO:0007669"/>
    <property type="project" value="UniProtKB-KW"/>
</dbReference>
<dbReference type="SUPFAM" id="SSF143081">
    <property type="entry name" value="BB1717-like"/>
    <property type="match status" value="1"/>
</dbReference>
<feature type="compositionally biased region" description="Basic and acidic residues" evidence="8">
    <location>
        <begin position="299"/>
        <end position="325"/>
    </location>
</feature>
<feature type="region of interest" description="Disordered" evidence="8">
    <location>
        <begin position="299"/>
        <end position="417"/>
    </location>
</feature>
<keyword evidence="3" id="KW-0227">DNA damage</keyword>
<dbReference type="EMBL" id="PKMF04000140">
    <property type="protein sequence ID" value="KAK7847538.1"/>
    <property type="molecule type" value="Genomic_DNA"/>
</dbReference>
<name>A0AAW0L9G8_QUESU</name>
<dbReference type="InterPro" id="IPR036590">
    <property type="entry name" value="SRAP-like"/>
</dbReference>
<accession>A0AAW0L9G8</accession>
<keyword evidence="7" id="KW-0456">Lyase</keyword>
<dbReference type="GO" id="GO:0016829">
    <property type="term" value="F:lyase activity"/>
    <property type="evidence" value="ECO:0007669"/>
    <property type="project" value="UniProtKB-KW"/>
</dbReference>
<dbReference type="Gene3D" id="3.90.1680.10">
    <property type="entry name" value="SOS response associated peptidase-like"/>
    <property type="match status" value="1"/>
</dbReference>
<evidence type="ECO:0000256" key="6">
    <source>
        <dbReference type="ARBA" id="ARBA00023125"/>
    </source>
</evidence>
<evidence type="ECO:0000256" key="2">
    <source>
        <dbReference type="ARBA" id="ARBA00022670"/>
    </source>
</evidence>
<keyword evidence="4" id="KW-0378">Hydrolase</keyword>
<feature type="compositionally biased region" description="Basic and acidic residues" evidence="8">
    <location>
        <begin position="356"/>
        <end position="370"/>
    </location>
</feature>